<keyword evidence="8 11" id="KW-1133">Transmembrane helix</keyword>
<dbReference type="Pfam" id="PF00535">
    <property type="entry name" value="Glycos_transf_2"/>
    <property type="match status" value="1"/>
</dbReference>
<dbReference type="Gene3D" id="2.40.10.220">
    <property type="entry name" value="predicted glycosyltransferase like domains"/>
    <property type="match status" value="1"/>
</dbReference>
<evidence type="ECO:0000256" key="9">
    <source>
        <dbReference type="ARBA" id="ARBA00023136"/>
    </source>
</evidence>
<keyword evidence="5 11" id="KW-0808">Transferase</keyword>
<dbReference type="InterPro" id="IPR003919">
    <property type="entry name" value="Cell_synth_A"/>
</dbReference>
<evidence type="ECO:0000256" key="7">
    <source>
        <dbReference type="ARBA" id="ARBA00022916"/>
    </source>
</evidence>
<reference evidence="14 15" key="1">
    <citation type="submission" date="2019-09" db="EMBL/GenBank/DDBJ databases">
        <title>Genome sequence of Rhodovastum atsumiense, a diverse member of the Acetobacteraceae family of non-sulfur purple photosynthetic bacteria.</title>
        <authorList>
            <person name="Meyer T."/>
            <person name="Kyndt J."/>
        </authorList>
    </citation>
    <scope>NUCLEOTIDE SEQUENCE [LARGE SCALE GENOMIC DNA]</scope>
    <source>
        <strain evidence="14 15">DSM 21279</strain>
    </source>
</reference>
<feature type="transmembrane region" description="Helical" evidence="11">
    <location>
        <begin position="709"/>
        <end position="730"/>
    </location>
</feature>
<dbReference type="GO" id="GO:0016760">
    <property type="term" value="F:cellulose synthase (UDP-forming) activity"/>
    <property type="evidence" value="ECO:0007669"/>
    <property type="project" value="UniProtKB-EC"/>
</dbReference>
<evidence type="ECO:0000256" key="2">
    <source>
        <dbReference type="ARBA" id="ARBA00022475"/>
    </source>
</evidence>
<evidence type="ECO:0000256" key="4">
    <source>
        <dbReference type="ARBA" id="ARBA00022676"/>
    </source>
</evidence>
<feature type="transmembrane region" description="Helical" evidence="11">
    <location>
        <begin position="12"/>
        <end position="29"/>
    </location>
</feature>
<comment type="cofactor">
    <cofactor evidence="11">
        <name>Mg(2+)</name>
        <dbReference type="ChEBI" id="CHEBI:18420"/>
    </cofactor>
</comment>
<dbReference type="SUPFAM" id="SSF141371">
    <property type="entry name" value="PilZ domain-like"/>
    <property type="match status" value="1"/>
</dbReference>
<organism evidence="14 15">
    <name type="scientific">Rhodovastum atsumiense</name>
    <dbReference type="NCBI Taxonomy" id="504468"/>
    <lineage>
        <taxon>Bacteria</taxon>
        <taxon>Pseudomonadati</taxon>
        <taxon>Pseudomonadota</taxon>
        <taxon>Alphaproteobacteria</taxon>
        <taxon>Acetobacterales</taxon>
        <taxon>Acetobacteraceae</taxon>
        <taxon>Rhodovastum</taxon>
    </lineage>
</organism>
<feature type="transmembrane region" description="Helical" evidence="11">
    <location>
        <begin position="393"/>
        <end position="412"/>
    </location>
</feature>
<keyword evidence="3 11" id="KW-0997">Cell inner membrane</keyword>
<dbReference type="Pfam" id="PF03170">
    <property type="entry name" value="BcsB"/>
    <property type="match status" value="1"/>
</dbReference>
<dbReference type="RefSeq" id="WP_150043835.1">
    <property type="nucleotide sequence ID" value="NZ_OW485601.1"/>
</dbReference>
<keyword evidence="7 11" id="KW-0135">Cellulose biosynthesis</keyword>
<evidence type="ECO:0000256" key="6">
    <source>
        <dbReference type="ARBA" id="ARBA00022692"/>
    </source>
</evidence>
<feature type="domain" description="PilZ" evidence="13">
    <location>
        <begin position="558"/>
        <end position="654"/>
    </location>
</feature>
<dbReference type="GO" id="GO:0005886">
    <property type="term" value="C:plasma membrane"/>
    <property type="evidence" value="ECO:0007669"/>
    <property type="project" value="UniProtKB-SubCell"/>
</dbReference>
<dbReference type="Pfam" id="PF07238">
    <property type="entry name" value="PilZ"/>
    <property type="match status" value="1"/>
</dbReference>
<dbReference type="GO" id="GO:0006011">
    <property type="term" value="P:UDP-alpha-D-glucose metabolic process"/>
    <property type="evidence" value="ECO:0007669"/>
    <property type="project" value="InterPro"/>
</dbReference>
<keyword evidence="15" id="KW-1185">Reference proteome</keyword>
<evidence type="ECO:0000259" key="12">
    <source>
        <dbReference type="Pfam" id="PF00535"/>
    </source>
</evidence>
<keyword evidence="6 11" id="KW-0812">Transmembrane</keyword>
<dbReference type="PANTHER" id="PTHR43867:SF2">
    <property type="entry name" value="CELLULOSE SYNTHASE CATALYTIC SUBUNIT A [UDP-FORMING]"/>
    <property type="match status" value="1"/>
</dbReference>
<keyword evidence="11" id="KW-0973">c-di-GMP</keyword>
<comment type="caution">
    <text evidence="14">The sequence shown here is derived from an EMBL/GenBank/DDBJ whole genome shotgun (WGS) entry which is preliminary data.</text>
</comment>
<gene>
    <name evidence="14" type="primary">bcsA</name>
    <name evidence="14" type="ORF">F1189_24625</name>
</gene>
<feature type="transmembrane region" description="Helical" evidence="11">
    <location>
        <begin position="92"/>
        <end position="114"/>
    </location>
</feature>
<dbReference type="Gene3D" id="2.60.120.260">
    <property type="entry name" value="Galactose-binding domain-like"/>
    <property type="match status" value="2"/>
</dbReference>
<proteinExistence type="predicted"/>
<name>A0A5M6IMW8_9PROT</name>
<dbReference type="EC" id="2.4.1.12" evidence="11"/>
<evidence type="ECO:0000256" key="5">
    <source>
        <dbReference type="ARBA" id="ARBA00022679"/>
    </source>
</evidence>
<evidence type="ECO:0000259" key="13">
    <source>
        <dbReference type="Pfam" id="PF07238"/>
    </source>
</evidence>
<dbReference type="OrthoDB" id="9806824at2"/>
<dbReference type="NCBIfam" id="TIGR03030">
    <property type="entry name" value="CelA"/>
    <property type="match status" value="1"/>
</dbReference>
<evidence type="ECO:0000256" key="1">
    <source>
        <dbReference type="ARBA" id="ARBA00004429"/>
    </source>
</evidence>
<dbReference type="GO" id="GO:0035438">
    <property type="term" value="F:cyclic-di-GMP binding"/>
    <property type="evidence" value="ECO:0007669"/>
    <property type="project" value="InterPro"/>
</dbReference>
<feature type="transmembrane region" description="Helical" evidence="11">
    <location>
        <begin position="502"/>
        <end position="521"/>
    </location>
</feature>
<protein>
    <recommendedName>
        <fullName evidence="11">Cellulose synthase catalytic subunit [UDP-forming]</fullName>
        <ecNumber evidence="11">2.4.1.12</ecNumber>
    </recommendedName>
</protein>
<dbReference type="InterPro" id="IPR001173">
    <property type="entry name" value="Glyco_trans_2-like"/>
</dbReference>
<accession>A0A5M6IMW8</accession>
<evidence type="ECO:0000313" key="15">
    <source>
        <dbReference type="Proteomes" id="UP000325255"/>
    </source>
</evidence>
<dbReference type="InterPro" id="IPR050321">
    <property type="entry name" value="Glycosyltr_2/OpgH_subfam"/>
</dbReference>
<feature type="transmembrane region" description="Helical" evidence="11">
    <location>
        <begin position="59"/>
        <end position="77"/>
    </location>
</feature>
<dbReference type="GO" id="GO:0030244">
    <property type="term" value="P:cellulose biosynthetic process"/>
    <property type="evidence" value="ECO:0007669"/>
    <property type="project" value="UniProtKB-KW"/>
</dbReference>
<dbReference type="Proteomes" id="UP000325255">
    <property type="component" value="Unassembled WGS sequence"/>
</dbReference>
<keyword evidence="2 11" id="KW-1003">Cell membrane</keyword>
<feature type="domain" description="Glycosyltransferase 2-like" evidence="12">
    <location>
        <begin position="139"/>
        <end position="309"/>
    </location>
</feature>
<comment type="catalytic activity">
    <reaction evidence="10 11">
        <text>[(1-&gt;4)-beta-D-glucosyl](n) + UDP-alpha-D-glucose = [(1-&gt;4)-beta-D-glucosyl](n+1) + UDP + H(+)</text>
        <dbReference type="Rhea" id="RHEA:19929"/>
        <dbReference type="Rhea" id="RHEA-COMP:10033"/>
        <dbReference type="Rhea" id="RHEA-COMP:10034"/>
        <dbReference type="ChEBI" id="CHEBI:15378"/>
        <dbReference type="ChEBI" id="CHEBI:18246"/>
        <dbReference type="ChEBI" id="CHEBI:58223"/>
        <dbReference type="ChEBI" id="CHEBI:58885"/>
        <dbReference type="EC" id="2.4.1.12"/>
    </reaction>
</comment>
<evidence type="ECO:0000313" key="14">
    <source>
        <dbReference type="EMBL" id="KAA5609317.1"/>
    </source>
</evidence>
<dbReference type="CDD" id="cd06421">
    <property type="entry name" value="CESA_CelA_like"/>
    <property type="match status" value="1"/>
</dbReference>
<evidence type="ECO:0000256" key="10">
    <source>
        <dbReference type="ARBA" id="ARBA00048682"/>
    </source>
</evidence>
<keyword evidence="9 11" id="KW-0472">Membrane</keyword>
<keyword evidence="4 11" id="KW-0328">Glycosyltransferase</keyword>
<dbReference type="Gene3D" id="3.90.550.10">
    <property type="entry name" value="Spore Coat Polysaccharide Biosynthesis Protein SpsA, Chain A"/>
    <property type="match status" value="1"/>
</dbReference>
<dbReference type="SUPFAM" id="SSF53448">
    <property type="entry name" value="Nucleotide-diphospho-sugar transferases"/>
    <property type="match status" value="1"/>
</dbReference>
<evidence type="ECO:0000256" key="3">
    <source>
        <dbReference type="ARBA" id="ARBA00022519"/>
    </source>
</evidence>
<sequence>MSRDGPPVLHRLGETATLLLGGMLVTIAATVSLSARDQLIFASAVMAMYLLMRRAQGRVVTLVMMMFSMTMTLRYVFWRATETLEFGSTLELALGLALLAAEFYAAMVLILGYVQTIAPYRRRPLPLPADDATWPTVDVFIPTYNESLDVVRSTVLAAMSMDWPPGKMKVFILDDGRRAEFRDFAASCGCGYITRDNNRHAKAGNLNNAMRQTDGEYIVIFDCDHIATRGFLQLTMGWMVAEPRLAMVQTPHHFYSPDPFQRNLASGTRVPSEGNLFYGLIQDGNDYWNACFFCGSCAVLRRTALEEIGGIATETVTEDAHTMLKLHRRGWESAYLRLPLAAGLATERLGLHIGQRIRWARGMLQIFRLDNPLLGRGLTLGQRLCYLQACSHFLFALPRVIFLVAPLAYLLGGQNVIAASPLAITAYSLPHILLSTMTNSRIQQHWRHSFWSEIYESVLALALVRVTLVTLLAPRRGRFNVTAKGGLLENGYFDLRAVYPNLILAGLLIAGVGLGITRLALFENDTLTFQALLLNSIWGFFSLLIVLAALAVGRETRQLRNSARIAAELPVRVRLPDGTEHAGVTIDISSSGARMHLPGLPATAPEGEVAVTFWPGEEDITVAGRLVGAGGQQLQVTWQVDTLEEEARVVRIVYGRVDAWVGWGDYPPDRPLRSLLNVLVSIRGLFRPPGSLLQGEGRARADKGSRRRLGAAGGGAAALLLLLLALPAAAQPFAPTGTPPGGTLAPLGAPAAGTPDSLAAARPAFADAQGPGSRVVVLNLRQLGAAGTMTLRGTSDLQGLEFGIRADEVVTAAQLTLTGAMSPSMIPEFSNITVTLNELYVGTIPVDRDHPTYQVSFPVSPTFFLSDSNHLNFRFTGRYTRECNDPLSGLLWGSLYDSSTLTLRLERLPAQRGLGRLPLPFFDPRERERLTLPFVLPSAPRDETLKAAGVLASWFGQHAAYRGASFPLMTRPPGEGNAVVILVGEDVAASGLGLPALSGPTLAVVANPTDSLGSLLVVAGRTPREAEAAATALAIGARAFGNVPLATVRAPELPQRRPYDAPNWIPADRPVRLGELVEPSALINRGYVGMLHVAFRTAPDFYTWRDRPFPLDLRITAPPGPVIDLGPSRLDVSMNGLYIQTRSLAPEGVGLDPLRRLVGLQPRRLDTTVPLPTYTVFAQNDLQLFFDARPLHRGDCVAVPADLRMAVDPDSTVDLSRGWRVSTLPNLAWFASAGFPFTRMADLSDTAVVLPEQPGGVEISAFLMLMGRIGAFVGHPATGLVVTRPGDLSAVAGRDLLLLGTLQHLGSAGGLLDRAPVRPTEGGITVAVADELNPVLRLFGDAGARDRDRAAAAIAAGLSDDWAALVGMESPLQRGRSLVALLAATPQAIETMILGFDDPAQNQRIQGDLTLFKGGEPSSFRIGDTYTFGHLPFWLWPSWALSDRPVLLATIMLGGCSLFGLGMLSLVRHGGRRGRKPPPASRANP</sequence>
<comment type="pathway">
    <text evidence="11">Glycan metabolism; bacterial cellulose biosynthesis.</text>
</comment>
<dbReference type="InterPro" id="IPR029044">
    <property type="entry name" value="Nucleotide-diphossugar_trans"/>
</dbReference>
<dbReference type="EMBL" id="VWPK01000053">
    <property type="protein sequence ID" value="KAA5609317.1"/>
    <property type="molecule type" value="Genomic_DNA"/>
</dbReference>
<feature type="transmembrane region" description="Helical" evidence="11">
    <location>
        <begin position="1446"/>
        <end position="1467"/>
    </location>
</feature>
<comment type="function">
    <text evidence="11">Catalytic subunit of cellulose synthase. It polymerizes uridine 5'-diphosphate glucose to cellulose.</text>
</comment>
<dbReference type="InterPro" id="IPR009875">
    <property type="entry name" value="PilZ_domain"/>
</dbReference>
<dbReference type="PRINTS" id="PR01439">
    <property type="entry name" value="CELLSNTHASEA"/>
</dbReference>
<dbReference type="UniPathway" id="UPA00694"/>
<comment type="subcellular location">
    <subcellularLocation>
        <location evidence="1">Cell inner membrane</location>
        <topology evidence="1">Multi-pass membrane protein</topology>
    </subcellularLocation>
</comment>
<feature type="transmembrane region" description="Helical" evidence="11">
    <location>
        <begin position="527"/>
        <end position="552"/>
    </location>
</feature>
<dbReference type="InterPro" id="IPR018513">
    <property type="entry name" value="Cell_synthase_bac"/>
</dbReference>
<dbReference type="PANTHER" id="PTHR43867">
    <property type="entry name" value="CELLULOSE SYNTHASE CATALYTIC SUBUNIT A [UDP-FORMING]"/>
    <property type="match status" value="1"/>
</dbReference>
<evidence type="ECO:0000256" key="11">
    <source>
        <dbReference type="RuleBase" id="RU365020"/>
    </source>
</evidence>
<evidence type="ECO:0000256" key="8">
    <source>
        <dbReference type="ARBA" id="ARBA00022989"/>
    </source>
</evidence>